<evidence type="ECO:0000313" key="3">
    <source>
        <dbReference type="Proteomes" id="UP001216558"/>
    </source>
</evidence>
<dbReference type="PROSITE" id="PS51257">
    <property type="entry name" value="PROKAR_LIPOPROTEIN"/>
    <property type="match status" value="1"/>
</dbReference>
<evidence type="ECO:0000256" key="1">
    <source>
        <dbReference type="SAM" id="SignalP"/>
    </source>
</evidence>
<keyword evidence="1" id="KW-0732">Signal</keyword>
<keyword evidence="3" id="KW-1185">Reference proteome</keyword>
<dbReference type="EMBL" id="JAQQXQ010000005">
    <property type="protein sequence ID" value="MDC8754541.1"/>
    <property type="molecule type" value="Genomic_DNA"/>
</dbReference>
<gene>
    <name evidence="2" type="ORF">OIK40_07805</name>
</gene>
<reference evidence="2 3" key="1">
    <citation type="submission" date="2022-10" db="EMBL/GenBank/DDBJ databases">
        <title>Erythrobacter sp. sf7 Genome sequencing.</title>
        <authorList>
            <person name="Park S."/>
        </authorList>
    </citation>
    <scope>NUCLEOTIDE SEQUENCE [LARGE SCALE GENOMIC DNA]</scope>
    <source>
        <strain evidence="3">sf7</strain>
    </source>
</reference>
<feature type="signal peptide" evidence="1">
    <location>
        <begin position="1"/>
        <end position="24"/>
    </location>
</feature>
<name>A0ABT5JR23_9SPHN</name>
<evidence type="ECO:0000313" key="2">
    <source>
        <dbReference type="EMBL" id="MDC8754541.1"/>
    </source>
</evidence>
<dbReference type="Proteomes" id="UP001216558">
    <property type="component" value="Unassembled WGS sequence"/>
</dbReference>
<proteinExistence type="predicted"/>
<dbReference type="RefSeq" id="WP_273677564.1">
    <property type="nucleotide sequence ID" value="NZ_JAQQXQ010000005.1"/>
</dbReference>
<sequence>MRKTALIIASGVALALAACGSETSGEFTTEDGETAEYTIDKNTGETSMTLEGEDGTATLRSGADVPVDLPDGFSLYPGAKVITNTVVNQPDGTGTMVMFETGDAADKVIAHFRKEAEEAGFAIQIDANMNGSLMIGGERKKDGSTLSVTANTHQGDATTGQLIIGSKKGG</sequence>
<protein>
    <submittedName>
        <fullName evidence="2">Uncharacterized protein</fullName>
    </submittedName>
</protein>
<comment type="caution">
    <text evidence="2">The sequence shown here is derived from an EMBL/GenBank/DDBJ whole genome shotgun (WGS) entry which is preliminary data.</text>
</comment>
<accession>A0ABT5JR23</accession>
<organism evidence="2 3">
    <name type="scientific">Erythrobacter fulvus</name>
    <dbReference type="NCBI Taxonomy" id="2987523"/>
    <lineage>
        <taxon>Bacteria</taxon>
        <taxon>Pseudomonadati</taxon>
        <taxon>Pseudomonadota</taxon>
        <taxon>Alphaproteobacteria</taxon>
        <taxon>Sphingomonadales</taxon>
        <taxon>Erythrobacteraceae</taxon>
        <taxon>Erythrobacter/Porphyrobacter group</taxon>
        <taxon>Erythrobacter</taxon>
    </lineage>
</organism>
<feature type="chain" id="PRO_5047057952" evidence="1">
    <location>
        <begin position="25"/>
        <end position="170"/>
    </location>
</feature>